<dbReference type="AlphaFoldDB" id="A0A9P5ZWU6"/>
<keyword evidence="2" id="KW-1185">Reference proteome</keyword>
<dbReference type="EMBL" id="MU154565">
    <property type="protein sequence ID" value="KAF9495116.1"/>
    <property type="molecule type" value="Genomic_DNA"/>
</dbReference>
<comment type="caution">
    <text evidence="1">The sequence shown here is derived from an EMBL/GenBank/DDBJ whole genome shotgun (WGS) entry which is preliminary data.</text>
</comment>
<dbReference type="Proteomes" id="UP000807025">
    <property type="component" value="Unassembled WGS sequence"/>
</dbReference>
<dbReference type="OrthoDB" id="3261136at2759"/>
<evidence type="ECO:0000313" key="2">
    <source>
        <dbReference type="Proteomes" id="UP000807025"/>
    </source>
</evidence>
<proteinExistence type="predicted"/>
<dbReference type="Gene3D" id="3.60.10.10">
    <property type="entry name" value="Endonuclease/exonuclease/phosphatase"/>
    <property type="match status" value="1"/>
</dbReference>
<dbReference type="InterPro" id="IPR036691">
    <property type="entry name" value="Endo/exonu/phosph_ase_sf"/>
</dbReference>
<name>A0A9P5ZWU6_PLEER</name>
<organism evidence="1 2">
    <name type="scientific">Pleurotus eryngii</name>
    <name type="common">Boletus of the steppes</name>
    <dbReference type="NCBI Taxonomy" id="5323"/>
    <lineage>
        <taxon>Eukaryota</taxon>
        <taxon>Fungi</taxon>
        <taxon>Dikarya</taxon>
        <taxon>Basidiomycota</taxon>
        <taxon>Agaricomycotina</taxon>
        <taxon>Agaricomycetes</taxon>
        <taxon>Agaricomycetidae</taxon>
        <taxon>Agaricales</taxon>
        <taxon>Pleurotineae</taxon>
        <taxon>Pleurotaceae</taxon>
        <taxon>Pleurotus</taxon>
    </lineage>
</organism>
<gene>
    <name evidence="1" type="ORF">BDN71DRAFT_1507051</name>
</gene>
<accession>A0A9P5ZWU6</accession>
<protein>
    <submittedName>
        <fullName evidence="1">Uncharacterized protein</fullName>
    </submittedName>
</protein>
<evidence type="ECO:0000313" key="1">
    <source>
        <dbReference type="EMBL" id="KAF9495116.1"/>
    </source>
</evidence>
<reference evidence="1" key="1">
    <citation type="submission" date="2020-11" db="EMBL/GenBank/DDBJ databases">
        <authorList>
            <consortium name="DOE Joint Genome Institute"/>
            <person name="Ahrendt S."/>
            <person name="Riley R."/>
            <person name="Andreopoulos W."/>
            <person name="Labutti K."/>
            <person name="Pangilinan J."/>
            <person name="Ruiz-Duenas F.J."/>
            <person name="Barrasa J.M."/>
            <person name="Sanchez-Garcia M."/>
            <person name="Camarero S."/>
            <person name="Miyauchi S."/>
            <person name="Serrano A."/>
            <person name="Linde D."/>
            <person name="Babiker R."/>
            <person name="Drula E."/>
            <person name="Ayuso-Fernandez I."/>
            <person name="Pacheco R."/>
            <person name="Padilla G."/>
            <person name="Ferreira P."/>
            <person name="Barriuso J."/>
            <person name="Kellner H."/>
            <person name="Castanera R."/>
            <person name="Alfaro M."/>
            <person name="Ramirez L."/>
            <person name="Pisabarro A.G."/>
            <person name="Kuo A."/>
            <person name="Tritt A."/>
            <person name="Lipzen A."/>
            <person name="He G."/>
            <person name="Yan M."/>
            <person name="Ng V."/>
            <person name="Cullen D."/>
            <person name="Martin F."/>
            <person name="Rosso M.-N."/>
            <person name="Henrissat B."/>
            <person name="Hibbett D."/>
            <person name="Martinez A.T."/>
            <person name="Grigoriev I.V."/>
        </authorList>
    </citation>
    <scope>NUCLEOTIDE SEQUENCE</scope>
    <source>
        <strain evidence="1">ATCC 90797</strain>
    </source>
</reference>
<sequence length="303" mass="35420">MWDKERNHHLFTHHNLEAAEQLIDLADRFSMMMKLKKGLPTLQSFNMKNYTRMDNVWCSEAMQGMVVQCDTEPKARPPKTDYFPVVTELAYELIRNQVWTRRNFRVANWPAFRKVLEEELNKLGQPTKPRTIAEFKQQHMALEGAIQEVISKDTIVPVTKPCPFVKRWWNSDLGQQRREVGCMSRTSYQKCNEANHVIHEAYRKAQNKLLEDIRTTKREHWHNFLEGVDGSAVFVAGRMASGLGSDGGALCMLTLRNKVGRKEEHIHDNPEKAKVFYKLFYPHLSDHQFRGTRNTWRQGGTFE</sequence>